<keyword evidence="9 14" id="KW-1133">Transmembrane helix</keyword>
<sequence>MAIHLYKTSTPSTCNGAVDSQVKSNLQNNLIYEQHRCGKGRNARGIIIEGHREGGHKRLYRKIDFRQNEKDMYCRIVTIEYDPNQNAYICLIHYGDGPTVIMRKISAYTRKAIDNRKFDESVQNTREEKAVINAKKRHLSPNSEGFELRFPDEWGKDQSRSYELYRCFFIAKLPEAYAFLNPIVDVMPVIPLLFFLLAFVWQATALLEFPTMSSFGILSIPHRIRDQFGKKNNKVSTKMESGTKNSYNGLAIRRFSPLSHLFPNRKGRKWKQNS</sequence>
<keyword evidence="8" id="KW-0689">Ribosomal protein</keyword>
<comment type="subcellular location">
    <subcellularLocation>
        <location evidence="1">Membrane</location>
        <topology evidence="1">Single-pass membrane protein</topology>
    </subcellularLocation>
    <subcellularLocation>
        <location evidence="2">Plastid</location>
    </subcellularLocation>
</comment>
<name>A0A8K0MSE3_9ROSA</name>
<evidence type="ECO:0000313" key="16">
    <source>
        <dbReference type="EMBL" id="KAF3455795.1"/>
    </source>
</evidence>
<evidence type="ECO:0000256" key="7">
    <source>
        <dbReference type="ARBA" id="ARBA00022692"/>
    </source>
</evidence>
<dbReference type="GO" id="GO:0009536">
    <property type="term" value="C:plastid"/>
    <property type="evidence" value="ECO:0007669"/>
    <property type="project" value="UniProtKB-SubCell"/>
</dbReference>
<evidence type="ECO:0000256" key="13">
    <source>
        <dbReference type="ARBA" id="ARBA00023276"/>
    </source>
</evidence>
<comment type="caution">
    <text evidence="16">The sequence shown here is derived from an EMBL/GenBank/DDBJ whole genome shotgun (WGS) entry which is preliminary data.</text>
</comment>
<dbReference type="Pfam" id="PF00181">
    <property type="entry name" value="Ribosomal_L2_N"/>
    <property type="match status" value="1"/>
</dbReference>
<evidence type="ECO:0000256" key="12">
    <source>
        <dbReference type="ARBA" id="ARBA00023274"/>
    </source>
</evidence>
<keyword evidence="17" id="KW-1185">Reference proteome</keyword>
<evidence type="ECO:0000313" key="17">
    <source>
        <dbReference type="Proteomes" id="UP000796880"/>
    </source>
</evidence>
<evidence type="ECO:0000256" key="5">
    <source>
        <dbReference type="ARBA" id="ARBA00022531"/>
    </source>
</evidence>
<keyword evidence="4" id="KW-0674">Reaction center</keyword>
<dbReference type="InterPro" id="IPR003687">
    <property type="entry name" value="PSII_PsbK"/>
</dbReference>
<evidence type="ECO:0000256" key="6">
    <source>
        <dbReference type="ARBA" id="ARBA00022640"/>
    </source>
</evidence>
<organism evidence="16 17">
    <name type="scientific">Rhamnella rubrinervis</name>
    <dbReference type="NCBI Taxonomy" id="2594499"/>
    <lineage>
        <taxon>Eukaryota</taxon>
        <taxon>Viridiplantae</taxon>
        <taxon>Streptophyta</taxon>
        <taxon>Embryophyta</taxon>
        <taxon>Tracheophyta</taxon>
        <taxon>Spermatophyta</taxon>
        <taxon>Magnoliopsida</taxon>
        <taxon>eudicotyledons</taxon>
        <taxon>Gunneridae</taxon>
        <taxon>Pentapetalae</taxon>
        <taxon>rosids</taxon>
        <taxon>fabids</taxon>
        <taxon>Rosales</taxon>
        <taxon>Rhamnaceae</taxon>
        <taxon>rhamnoid group</taxon>
        <taxon>Rhamneae</taxon>
        <taxon>Rhamnella</taxon>
    </lineage>
</organism>
<dbReference type="GO" id="GO:1990904">
    <property type="term" value="C:ribonucleoprotein complex"/>
    <property type="evidence" value="ECO:0007669"/>
    <property type="project" value="UniProtKB-KW"/>
</dbReference>
<dbReference type="Pfam" id="PF02533">
    <property type="entry name" value="PsbK"/>
    <property type="match status" value="1"/>
</dbReference>
<evidence type="ECO:0000256" key="8">
    <source>
        <dbReference type="ARBA" id="ARBA00022980"/>
    </source>
</evidence>
<evidence type="ECO:0000256" key="10">
    <source>
        <dbReference type="ARBA" id="ARBA00023078"/>
    </source>
</evidence>
<dbReference type="GO" id="GO:0005840">
    <property type="term" value="C:ribosome"/>
    <property type="evidence" value="ECO:0007669"/>
    <property type="project" value="UniProtKB-KW"/>
</dbReference>
<dbReference type="GO" id="GO:0009539">
    <property type="term" value="C:photosystem II reaction center"/>
    <property type="evidence" value="ECO:0007669"/>
    <property type="project" value="InterPro"/>
</dbReference>
<dbReference type="AlphaFoldDB" id="A0A8K0MSE3"/>
<feature type="transmembrane region" description="Helical" evidence="14">
    <location>
        <begin position="189"/>
        <end position="209"/>
    </location>
</feature>
<dbReference type="OrthoDB" id="1673137at2759"/>
<dbReference type="InterPro" id="IPR022666">
    <property type="entry name" value="Ribosomal_uL2_RNA-bd_dom"/>
</dbReference>
<dbReference type="PANTHER" id="PTHR35325:SF1">
    <property type="entry name" value="PHOTOSYSTEM II REACTION CENTER PROTEIN K"/>
    <property type="match status" value="1"/>
</dbReference>
<feature type="domain" description="Large ribosomal subunit protein uL2 RNA-binding" evidence="15">
    <location>
        <begin position="40"/>
        <end position="107"/>
    </location>
</feature>
<accession>A0A8K0MSE3</accession>
<dbReference type="EMBL" id="VOIH02000001">
    <property type="protein sequence ID" value="KAF3455795.1"/>
    <property type="molecule type" value="Genomic_DNA"/>
</dbReference>
<dbReference type="Proteomes" id="UP000796880">
    <property type="component" value="Unassembled WGS sequence"/>
</dbReference>
<keyword evidence="12" id="KW-0687">Ribonucleoprotein</keyword>
<dbReference type="SUPFAM" id="SSF50249">
    <property type="entry name" value="Nucleic acid-binding proteins"/>
    <property type="match status" value="1"/>
</dbReference>
<gene>
    <name evidence="16" type="ORF">FNV43_RR00437</name>
</gene>
<dbReference type="InterPro" id="IPR012340">
    <property type="entry name" value="NA-bd_OB-fold"/>
</dbReference>
<keyword evidence="13" id="KW-0604">Photosystem II</keyword>
<dbReference type="GO" id="GO:0015979">
    <property type="term" value="P:photosynthesis"/>
    <property type="evidence" value="ECO:0007669"/>
    <property type="project" value="UniProtKB-KW"/>
</dbReference>
<keyword evidence="7 14" id="KW-0812">Transmembrane</keyword>
<evidence type="ECO:0000259" key="15">
    <source>
        <dbReference type="SMART" id="SM01383"/>
    </source>
</evidence>
<evidence type="ECO:0000256" key="3">
    <source>
        <dbReference type="ARBA" id="ARBA00005636"/>
    </source>
</evidence>
<keyword evidence="5" id="KW-0602">Photosynthesis</keyword>
<reference evidence="16" key="1">
    <citation type="submission" date="2020-03" db="EMBL/GenBank/DDBJ databases">
        <title>A high-quality chromosome-level genome assembly of a woody plant with both climbing and erect habits, Rhamnella rubrinervis.</title>
        <authorList>
            <person name="Lu Z."/>
            <person name="Yang Y."/>
            <person name="Zhu X."/>
            <person name="Sun Y."/>
        </authorList>
    </citation>
    <scope>NUCLEOTIDE SEQUENCE</scope>
    <source>
        <strain evidence="16">BYM</strain>
        <tissue evidence="16">Leaf</tissue>
    </source>
</reference>
<comment type="similarity">
    <text evidence="3">Belongs to the universal ribosomal protein uL2 family.</text>
</comment>
<keyword evidence="10" id="KW-0793">Thylakoid</keyword>
<dbReference type="InterPro" id="IPR037270">
    <property type="entry name" value="PSII_PsbK_sf"/>
</dbReference>
<evidence type="ECO:0000256" key="14">
    <source>
        <dbReference type="SAM" id="Phobius"/>
    </source>
</evidence>
<protein>
    <recommendedName>
        <fullName evidence="15">Large ribosomal subunit protein uL2 RNA-binding domain-containing protein</fullName>
    </recommendedName>
</protein>
<evidence type="ECO:0000256" key="4">
    <source>
        <dbReference type="ARBA" id="ARBA00022469"/>
    </source>
</evidence>
<dbReference type="GO" id="GO:0003735">
    <property type="term" value="F:structural constituent of ribosome"/>
    <property type="evidence" value="ECO:0007669"/>
    <property type="project" value="InterPro"/>
</dbReference>
<keyword evidence="6" id="KW-0934">Plastid</keyword>
<evidence type="ECO:0000256" key="1">
    <source>
        <dbReference type="ARBA" id="ARBA00004167"/>
    </source>
</evidence>
<keyword evidence="11 14" id="KW-0472">Membrane</keyword>
<dbReference type="Gene3D" id="2.40.50.140">
    <property type="entry name" value="Nucleic acid-binding proteins"/>
    <property type="match status" value="1"/>
</dbReference>
<evidence type="ECO:0000256" key="11">
    <source>
        <dbReference type="ARBA" id="ARBA00023136"/>
    </source>
</evidence>
<proteinExistence type="inferred from homology"/>
<dbReference type="PANTHER" id="PTHR35325">
    <property type="match status" value="1"/>
</dbReference>
<dbReference type="FunFam" id="2.40.50.140:FF:000029">
    <property type="entry name" value="50S ribosomal protein L2, chloroplastic"/>
    <property type="match status" value="1"/>
</dbReference>
<dbReference type="GO" id="GO:0006412">
    <property type="term" value="P:translation"/>
    <property type="evidence" value="ECO:0007669"/>
    <property type="project" value="InterPro"/>
</dbReference>
<dbReference type="SMART" id="SM01383">
    <property type="entry name" value="Ribosomal_L2"/>
    <property type="match status" value="1"/>
</dbReference>
<evidence type="ECO:0000256" key="9">
    <source>
        <dbReference type="ARBA" id="ARBA00022989"/>
    </source>
</evidence>
<evidence type="ECO:0000256" key="2">
    <source>
        <dbReference type="ARBA" id="ARBA00004474"/>
    </source>
</evidence>
<dbReference type="SUPFAM" id="SSF161037">
    <property type="entry name" value="Photosystem II reaction center protein K, PsbK"/>
    <property type="match status" value="1"/>
</dbReference>